<dbReference type="PANTHER" id="PTHR11371:SF31">
    <property type="entry name" value="EXTRACELLULAR NUCLEASE"/>
    <property type="match status" value="1"/>
</dbReference>
<dbReference type="KEGG" id="egl:EGR_09872"/>
<accession>W6U3V4</accession>
<dbReference type="STRING" id="6210.W6U3V4"/>
<dbReference type="OrthoDB" id="10061407at2759"/>
<sequence length="63" mass="7419">MYARTENLVILGDMNADCSYLTKKGRDNLRLRRDSRYKWRITDDMDTTVSVQKCAYDRLVAVL</sequence>
<dbReference type="GO" id="GO:0004530">
    <property type="term" value="F:deoxyribonuclease I activity"/>
    <property type="evidence" value="ECO:0007669"/>
    <property type="project" value="TreeGrafter"/>
</dbReference>
<comment type="caution">
    <text evidence="1">The sequence shown here is derived from an EMBL/GenBank/DDBJ whole genome shotgun (WGS) entry which is preliminary data.</text>
</comment>
<reference evidence="1 2" key="1">
    <citation type="journal article" date="2013" name="Nat. Genet.">
        <title>The genome of the hydatid tapeworm Echinococcus granulosus.</title>
        <authorList>
            <person name="Zheng H."/>
            <person name="Zhang W."/>
            <person name="Zhang L."/>
            <person name="Zhang Z."/>
            <person name="Li J."/>
            <person name="Lu G."/>
            <person name="Zhu Y."/>
            <person name="Wang Y."/>
            <person name="Huang Y."/>
            <person name="Liu J."/>
            <person name="Kang H."/>
            <person name="Chen J."/>
            <person name="Wang L."/>
            <person name="Chen A."/>
            <person name="Yu S."/>
            <person name="Gao Z."/>
            <person name="Jin L."/>
            <person name="Gu W."/>
            <person name="Wang Z."/>
            <person name="Zhao L."/>
            <person name="Shi B."/>
            <person name="Wen H."/>
            <person name="Lin R."/>
            <person name="Jones M.K."/>
            <person name="Brejova B."/>
            <person name="Vinar T."/>
            <person name="Zhao G."/>
            <person name="McManus D.P."/>
            <person name="Chen Z."/>
            <person name="Zhou Y."/>
            <person name="Wang S."/>
        </authorList>
    </citation>
    <scope>NUCLEOTIDE SEQUENCE [LARGE SCALE GENOMIC DNA]</scope>
</reference>
<name>W6U3V4_ECHGR</name>
<dbReference type="RefSeq" id="XP_024346467.1">
    <property type="nucleotide sequence ID" value="XM_024499121.1"/>
</dbReference>
<dbReference type="GO" id="GO:0003677">
    <property type="term" value="F:DNA binding"/>
    <property type="evidence" value="ECO:0007669"/>
    <property type="project" value="TreeGrafter"/>
</dbReference>
<dbReference type="GeneID" id="36345587"/>
<evidence type="ECO:0000313" key="2">
    <source>
        <dbReference type="Proteomes" id="UP000019149"/>
    </source>
</evidence>
<dbReference type="Gene3D" id="3.60.10.10">
    <property type="entry name" value="Endonuclease/exonuclease/phosphatase"/>
    <property type="match status" value="1"/>
</dbReference>
<dbReference type="Proteomes" id="UP000019149">
    <property type="component" value="Unassembled WGS sequence"/>
</dbReference>
<dbReference type="OMA" id="MYARTEN"/>
<proteinExistence type="predicted"/>
<protein>
    <submittedName>
        <fullName evidence="1">Deoxyribonuclease-1-like protein</fullName>
    </submittedName>
</protein>
<dbReference type="CTD" id="36345587"/>
<dbReference type="InterPro" id="IPR036691">
    <property type="entry name" value="Endo/exonu/phosph_ase_sf"/>
</dbReference>
<dbReference type="AlphaFoldDB" id="W6U3V4"/>
<gene>
    <name evidence="1" type="ORF">EGR_09872</name>
</gene>
<evidence type="ECO:0000313" key="1">
    <source>
        <dbReference type="EMBL" id="EUB55271.1"/>
    </source>
</evidence>
<dbReference type="PANTHER" id="PTHR11371">
    <property type="entry name" value="DEOXYRIBONUCLEASE"/>
    <property type="match status" value="1"/>
</dbReference>
<dbReference type="GO" id="GO:0005634">
    <property type="term" value="C:nucleus"/>
    <property type="evidence" value="ECO:0007669"/>
    <property type="project" value="TreeGrafter"/>
</dbReference>
<dbReference type="EMBL" id="APAU02000172">
    <property type="protein sequence ID" value="EUB55271.1"/>
    <property type="molecule type" value="Genomic_DNA"/>
</dbReference>
<dbReference type="GO" id="GO:0006308">
    <property type="term" value="P:DNA catabolic process"/>
    <property type="evidence" value="ECO:0007669"/>
    <property type="project" value="TreeGrafter"/>
</dbReference>
<organism evidence="1 2">
    <name type="scientific">Echinococcus granulosus</name>
    <name type="common">Hydatid tapeworm</name>
    <dbReference type="NCBI Taxonomy" id="6210"/>
    <lineage>
        <taxon>Eukaryota</taxon>
        <taxon>Metazoa</taxon>
        <taxon>Spiralia</taxon>
        <taxon>Lophotrochozoa</taxon>
        <taxon>Platyhelminthes</taxon>
        <taxon>Cestoda</taxon>
        <taxon>Eucestoda</taxon>
        <taxon>Cyclophyllidea</taxon>
        <taxon>Taeniidae</taxon>
        <taxon>Echinococcus</taxon>
        <taxon>Echinococcus granulosus group</taxon>
    </lineage>
</organism>
<keyword evidence="2" id="KW-1185">Reference proteome</keyword>